<dbReference type="Proteomes" id="UP001201980">
    <property type="component" value="Unassembled WGS sequence"/>
</dbReference>
<comment type="caution">
    <text evidence="2">The sequence shown here is derived from an EMBL/GenBank/DDBJ whole genome shotgun (WGS) entry which is preliminary data.</text>
</comment>
<evidence type="ECO:0000313" key="2">
    <source>
        <dbReference type="EMBL" id="KAJ2904064.1"/>
    </source>
</evidence>
<reference evidence="2" key="1">
    <citation type="submission" date="2022-07" db="EMBL/GenBank/DDBJ databases">
        <title>Draft genome sequence of Zalerion maritima ATCC 34329, a (micro)plastics degrading marine fungus.</title>
        <authorList>
            <person name="Paco A."/>
            <person name="Goncalves M.F.M."/>
            <person name="Rocha-Santos T.A.P."/>
            <person name="Alves A."/>
        </authorList>
    </citation>
    <scope>NUCLEOTIDE SEQUENCE</scope>
    <source>
        <strain evidence="2">ATCC 34329</strain>
    </source>
</reference>
<organism evidence="2 3">
    <name type="scientific">Zalerion maritima</name>
    <dbReference type="NCBI Taxonomy" id="339359"/>
    <lineage>
        <taxon>Eukaryota</taxon>
        <taxon>Fungi</taxon>
        <taxon>Dikarya</taxon>
        <taxon>Ascomycota</taxon>
        <taxon>Pezizomycotina</taxon>
        <taxon>Sordariomycetes</taxon>
        <taxon>Lulworthiomycetidae</taxon>
        <taxon>Lulworthiales</taxon>
        <taxon>Lulworthiaceae</taxon>
        <taxon>Zalerion</taxon>
    </lineage>
</organism>
<dbReference type="EMBL" id="JAKWBI020000063">
    <property type="protein sequence ID" value="KAJ2904064.1"/>
    <property type="molecule type" value="Genomic_DNA"/>
</dbReference>
<feature type="compositionally biased region" description="Low complexity" evidence="1">
    <location>
        <begin position="141"/>
        <end position="155"/>
    </location>
</feature>
<evidence type="ECO:0000313" key="3">
    <source>
        <dbReference type="Proteomes" id="UP001201980"/>
    </source>
</evidence>
<accession>A0AAD5WT76</accession>
<dbReference type="AlphaFoldDB" id="A0AAD5WT76"/>
<evidence type="ECO:0000256" key="1">
    <source>
        <dbReference type="SAM" id="MobiDB-lite"/>
    </source>
</evidence>
<keyword evidence="3" id="KW-1185">Reference proteome</keyword>
<protein>
    <submittedName>
        <fullName evidence="2">Uncharacterized protein</fullName>
    </submittedName>
</protein>
<name>A0AAD5WT76_9PEZI</name>
<proteinExistence type="predicted"/>
<sequence>MQARGHGFRYGDQHSVWIHFQFQSGLTRPQVLQLYNQTFPNRPTDQMGIDNKARDRGKTKFNPERSMWYHHWVRISENQNLLPAGSAANLPQCVTPNDFPAPAPAPAPAAVQHQSRPVVKQPAQGLDPAGDVDRDHEEDTSSSSSSDDAEAIGSSRSSPRGILRNVPNQYEPRRFLHPSSMQGMLVRALPDWTTTTTAAAAGIQPMVVPSRKPSAIFSNGVHLGCSVRFRHVDDVRTADTFFLTDDQWYEFLREKVRHDAEKDRLEDETARGGHS</sequence>
<feature type="region of interest" description="Disordered" evidence="1">
    <location>
        <begin position="93"/>
        <end position="167"/>
    </location>
</feature>
<gene>
    <name evidence="2" type="ORF">MKZ38_008875</name>
</gene>